<dbReference type="GO" id="GO:0004422">
    <property type="term" value="F:hypoxanthine phosphoribosyltransferase activity"/>
    <property type="evidence" value="ECO:0007669"/>
    <property type="project" value="TreeGrafter"/>
</dbReference>
<dbReference type="PATRIC" id="fig|45056.6.peg.564"/>
<proteinExistence type="predicted"/>
<dbReference type="PANTHER" id="PTHR43340">
    <property type="entry name" value="HYPOXANTHINE-GUANINE PHOSPHORIBOSYLTRANSFERASE"/>
    <property type="match status" value="1"/>
</dbReference>
<dbReference type="GO" id="GO:0006178">
    <property type="term" value="P:guanine salvage"/>
    <property type="evidence" value="ECO:0007669"/>
    <property type="project" value="TreeGrafter"/>
</dbReference>
<dbReference type="Gene3D" id="3.40.50.2020">
    <property type="match status" value="1"/>
</dbReference>
<reference evidence="4 5" key="1">
    <citation type="submission" date="2015-11" db="EMBL/GenBank/DDBJ databases">
        <title>Identification of large and diverse effector repertoires of 38 Legionella species.</title>
        <authorList>
            <person name="Burstein D."/>
            <person name="Amaro F."/>
            <person name="Zusman T."/>
            <person name="Lifshitz Z."/>
            <person name="Cohen O."/>
            <person name="Gilbert J.A."/>
            <person name="Pupko T."/>
            <person name="Shuman H.A."/>
            <person name="Segal G."/>
        </authorList>
    </citation>
    <scope>NUCLEOTIDE SEQUENCE [LARGE SCALE GENOMIC DNA]</scope>
    <source>
        <strain evidence="4 5">1762-AUS-E</strain>
    </source>
</reference>
<evidence type="ECO:0000259" key="3">
    <source>
        <dbReference type="Pfam" id="PF00156"/>
    </source>
</evidence>
<dbReference type="Proteomes" id="UP000054859">
    <property type="component" value="Unassembled WGS sequence"/>
</dbReference>
<comment type="catalytic activity">
    <reaction evidence="1">
        <text>GMP + diphosphate = guanine + 5-phospho-alpha-D-ribose 1-diphosphate</text>
        <dbReference type="Rhea" id="RHEA:25424"/>
        <dbReference type="ChEBI" id="CHEBI:16235"/>
        <dbReference type="ChEBI" id="CHEBI:33019"/>
        <dbReference type="ChEBI" id="CHEBI:58017"/>
        <dbReference type="ChEBI" id="CHEBI:58115"/>
        <dbReference type="EC" id="2.4.2.8"/>
    </reaction>
    <physiologicalReaction direction="right-to-left" evidence="1">
        <dbReference type="Rhea" id="RHEA:25426"/>
    </physiologicalReaction>
</comment>
<keyword evidence="5" id="KW-1185">Reference proteome</keyword>
<evidence type="ECO:0000256" key="2">
    <source>
        <dbReference type="ARBA" id="ARBA00049402"/>
    </source>
</evidence>
<organism evidence="4 5">
    <name type="scientific">Legionella adelaidensis</name>
    <dbReference type="NCBI Taxonomy" id="45056"/>
    <lineage>
        <taxon>Bacteria</taxon>
        <taxon>Pseudomonadati</taxon>
        <taxon>Pseudomonadota</taxon>
        <taxon>Gammaproteobacteria</taxon>
        <taxon>Legionellales</taxon>
        <taxon>Legionellaceae</taxon>
        <taxon>Legionella</taxon>
    </lineage>
</organism>
<gene>
    <name evidence="4" type="primary">ppt</name>
    <name evidence="4" type="ORF">Lade_0543</name>
</gene>
<dbReference type="GO" id="GO:0032263">
    <property type="term" value="P:GMP salvage"/>
    <property type="evidence" value="ECO:0007669"/>
    <property type="project" value="TreeGrafter"/>
</dbReference>
<dbReference type="EC" id="2.4.2.8" evidence="4"/>
<dbReference type="GO" id="GO:0046100">
    <property type="term" value="P:hypoxanthine metabolic process"/>
    <property type="evidence" value="ECO:0007669"/>
    <property type="project" value="TreeGrafter"/>
</dbReference>
<dbReference type="InterPro" id="IPR029057">
    <property type="entry name" value="PRTase-like"/>
</dbReference>
<dbReference type="GO" id="GO:0005829">
    <property type="term" value="C:cytosol"/>
    <property type="evidence" value="ECO:0007669"/>
    <property type="project" value="TreeGrafter"/>
</dbReference>
<keyword evidence="4" id="KW-0328">Glycosyltransferase</keyword>
<evidence type="ECO:0000313" key="4">
    <source>
        <dbReference type="EMBL" id="KTC65885.1"/>
    </source>
</evidence>
<keyword evidence="4" id="KW-0808">Transferase</keyword>
<dbReference type="NCBIfam" id="NF006605">
    <property type="entry name" value="PRK09162.1"/>
    <property type="match status" value="1"/>
</dbReference>
<protein>
    <submittedName>
        <fullName evidence="4">Hypoxanthine-guanine phosphoribosyltransferase</fullName>
        <ecNumber evidence="4">2.4.2.8</ecNumber>
    </submittedName>
</protein>
<evidence type="ECO:0000313" key="5">
    <source>
        <dbReference type="Proteomes" id="UP000054859"/>
    </source>
</evidence>
<comment type="catalytic activity">
    <reaction evidence="2">
        <text>IMP + diphosphate = hypoxanthine + 5-phospho-alpha-D-ribose 1-diphosphate</text>
        <dbReference type="Rhea" id="RHEA:17973"/>
        <dbReference type="ChEBI" id="CHEBI:17368"/>
        <dbReference type="ChEBI" id="CHEBI:33019"/>
        <dbReference type="ChEBI" id="CHEBI:58017"/>
        <dbReference type="ChEBI" id="CHEBI:58053"/>
        <dbReference type="EC" id="2.4.2.8"/>
    </reaction>
    <physiologicalReaction direction="right-to-left" evidence="2">
        <dbReference type="Rhea" id="RHEA:17975"/>
    </physiologicalReaction>
</comment>
<dbReference type="GO" id="GO:0052657">
    <property type="term" value="F:guanine phosphoribosyltransferase activity"/>
    <property type="evidence" value="ECO:0007669"/>
    <property type="project" value="RHEA"/>
</dbReference>
<sequence length="212" mass="23941">MTLDFLGYILRVKYSKPQENLMTPDKLAIPRKIQEVYEKSTCLFTTKEVEAALDRMAINIHQKLHDKNPVLLCVMIGGLVPLGNLLPRLDFPLEVDYIHATRYRGEIRGGELHWKVRPSADLRDRTVLVVDDILDGGVTLAAILKEVKAMGAAEVFSAVLVDKHHKRVENGLADADFVGLRVDDHYIFGYGMDYNEYLRNAPGIFVVAPEHE</sequence>
<dbReference type="PANTHER" id="PTHR43340:SF1">
    <property type="entry name" value="HYPOXANTHINE PHOSPHORIBOSYLTRANSFERASE"/>
    <property type="match status" value="1"/>
</dbReference>
<comment type="caution">
    <text evidence="4">The sequence shown here is derived from an EMBL/GenBank/DDBJ whole genome shotgun (WGS) entry which is preliminary data.</text>
</comment>
<dbReference type="STRING" id="45056.Lade_0543"/>
<dbReference type="SUPFAM" id="SSF53271">
    <property type="entry name" value="PRTase-like"/>
    <property type="match status" value="1"/>
</dbReference>
<evidence type="ECO:0000256" key="1">
    <source>
        <dbReference type="ARBA" id="ARBA00048811"/>
    </source>
</evidence>
<feature type="domain" description="Phosphoribosyltransferase" evidence="3">
    <location>
        <begin position="45"/>
        <end position="170"/>
    </location>
</feature>
<dbReference type="GO" id="GO:0000287">
    <property type="term" value="F:magnesium ion binding"/>
    <property type="evidence" value="ECO:0007669"/>
    <property type="project" value="TreeGrafter"/>
</dbReference>
<dbReference type="InterPro" id="IPR050408">
    <property type="entry name" value="HGPRT"/>
</dbReference>
<name>A0A0W0R491_9GAMM</name>
<dbReference type="Pfam" id="PF00156">
    <property type="entry name" value="Pribosyltran"/>
    <property type="match status" value="1"/>
</dbReference>
<accession>A0A0W0R491</accession>
<dbReference type="CDD" id="cd06223">
    <property type="entry name" value="PRTases_typeI"/>
    <property type="match status" value="1"/>
</dbReference>
<dbReference type="InterPro" id="IPR000836">
    <property type="entry name" value="PRTase_dom"/>
</dbReference>
<dbReference type="GO" id="GO:0032264">
    <property type="term" value="P:IMP salvage"/>
    <property type="evidence" value="ECO:0007669"/>
    <property type="project" value="TreeGrafter"/>
</dbReference>
<dbReference type="AlphaFoldDB" id="A0A0W0R491"/>
<dbReference type="EMBL" id="LNKA01000001">
    <property type="protein sequence ID" value="KTC65885.1"/>
    <property type="molecule type" value="Genomic_DNA"/>
</dbReference>